<dbReference type="PANTHER" id="PTHR34135:SF2">
    <property type="entry name" value="LYSOZYME"/>
    <property type="match status" value="1"/>
</dbReference>
<dbReference type="InterPro" id="IPR036365">
    <property type="entry name" value="PGBD-like_sf"/>
</dbReference>
<evidence type="ECO:0000259" key="5">
    <source>
        <dbReference type="PROSITE" id="PS51782"/>
    </source>
</evidence>
<evidence type="ECO:0000256" key="2">
    <source>
        <dbReference type="ARBA" id="ARBA00022801"/>
    </source>
</evidence>
<evidence type="ECO:0000313" key="6">
    <source>
        <dbReference type="EMBL" id="MFD2695097.1"/>
    </source>
</evidence>
<dbReference type="PANTHER" id="PTHR34135">
    <property type="entry name" value="LYSOZYME"/>
    <property type="match status" value="1"/>
</dbReference>
<keyword evidence="2" id="KW-0378">Hydrolase</keyword>
<keyword evidence="3" id="KW-0326">Glycosidase</keyword>
<dbReference type="SUPFAM" id="SSF47090">
    <property type="entry name" value="PGBD-like"/>
    <property type="match status" value="1"/>
</dbReference>
<sequence>MTEIKGIDVARYQGDIDFNKVKDAGYQFVIAKATEGSEAGSRIIDPYYEKHVAEAKVVGLAVHAYHFFRGVSESDARAEADWLLKNLTGNESYLFCDVEAASLNKDPDKLTAFVNAFFDQLAKAGHTKLGIYSGKSFFDSRLIESKLRPGLLIWIARYNDVLGRDAHIWQHTSSARVPGISGNVDENIAYTDTIVDGSKPSASKPAAVKEKPKKQSSISLLKRGNQGSAVLTMQKQLSSVYFYPDKGAKNHGCDGIYGPKTEDSVRRFQLTHGLTADGIYGPKTAAALSKSNGKRTVKKAVKKPYIVKKGDSLWKIAQAKKTTVNKLKSINKLHSDVIYPGQKLKY</sequence>
<feature type="domain" description="LysM" evidence="5">
    <location>
        <begin position="303"/>
        <end position="346"/>
    </location>
</feature>
<dbReference type="PROSITE" id="PS51904">
    <property type="entry name" value="GLYCOSYL_HYDROL_F25_2"/>
    <property type="match status" value="1"/>
</dbReference>
<dbReference type="InterPro" id="IPR036779">
    <property type="entry name" value="LysM_dom_sf"/>
</dbReference>
<reference evidence="7" key="1">
    <citation type="journal article" date="2019" name="Int. J. Syst. Evol. Microbiol.">
        <title>The Global Catalogue of Microorganisms (GCM) 10K type strain sequencing project: providing services to taxonomists for standard genome sequencing and annotation.</title>
        <authorList>
            <consortium name="The Broad Institute Genomics Platform"/>
            <consortium name="The Broad Institute Genome Sequencing Center for Infectious Disease"/>
            <person name="Wu L."/>
            <person name="Ma J."/>
        </authorList>
    </citation>
    <scope>NUCLEOTIDE SEQUENCE [LARGE SCALE GENOMIC DNA]</scope>
    <source>
        <strain evidence="7">TISTR 2466</strain>
    </source>
</reference>
<dbReference type="Pfam" id="PF01183">
    <property type="entry name" value="Glyco_hydro_25"/>
    <property type="match status" value="1"/>
</dbReference>
<accession>A0ABW5S690</accession>
<evidence type="ECO:0000313" key="7">
    <source>
        <dbReference type="Proteomes" id="UP001597399"/>
    </source>
</evidence>
<dbReference type="InterPro" id="IPR036366">
    <property type="entry name" value="PGBDSf"/>
</dbReference>
<comment type="similarity">
    <text evidence="1">Belongs to the glycosyl hydrolase 25 family.</text>
</comment>
<evidence type="ECO:0000256" key="1">
    <source>
        <dbReference type="ARBA" id="ARBA00010646"/>
    </source>
</evidence>
<dbReference type="InterPro" id="IPR017853">
    <property type="entry name" value="GH"/>
</dbReference>
<dbReference type="InterPro" id="IPR002477">
    <property type="entry name" value="Peptidoglycan-bd-like"/>
</dbReference>
<dbReference type="SUPFAM" id="SSF54106">
    <property type="entry name" value="LysM domain"/>
    <property type="match status" value="1"/>
</dbReference>
<dbReference type="Proteomes" id="UP001597399">
    <property type="component" value="Unassembled WGS sequence"/>
</dbReference>
<proteinExistence type="inferred from homology"/>
<comment type="caution">
    <text evidence="6">The sequence shown here is derived from an EMBL/GenBank/DDBJ whole genome shotgun (WGS) entry which is preliminary data.</text>
</comment>
<dbReference type="SMART" id="SM00257">
    <property type="entry name" value="LysM"/>
    <property type="match status" value="1"/>
</dbReference>
<dbReference type="Gene3D" id="3.10.350.10">
    <property type="entry name" value="LysM domain"/>
    <property type="match status" value="1"/>
</dbReference>
<dbReference type="InterPro" id="IPR018077">
    <property type="entry name" value="Glyco_hydro_fam25_subgr"/>
</dbReference>
<evidence type="ECO:0000256" key="4">
    <source>
        <dbReference type="SAM" id="MobiDB-lite"/>
    </source>
</evidence>
<dbReference type="EMBL" id="JBHUMQ010000038">
    <property type="protein sequence ID" value="MFD2695097.1"/>
    <property type="molecule type" value="Genomic_DNA"/>
</dbReference>
<keyword evidence="7" id="KW-1185">Reference proteome</keyword>
<dbReference type="Pfam" id="PF01476">
    <property type="entry name" value="LysM"/>
    <property type="match status" value="1"/>
</dbReference>
<dbReference type="CDD" id="cd00118">
    <property type="entry name" value="LysM"/>
    <property type="match status" value="1"/>
</dbReference>
<feature type="region of interest" description="Disordered" evidence="4">
    <location>
        <begin position="197"/>
        <end position="219"/>
    </location>
</feature>
<dbReference type="SUPFAM" id="SSF51445">
    <property type="entry name" value="(Trans)glycosidases"/>
    <property type="match status" value="1"/>
</dbReference>
<dbReference type="Gene3D" id="3.20.20.80">
    <property type="entry name" value="Glycosidases"/>
    <property type="match status" value="1"/>
</dbReference>
<dbReference type="Pfam" id="PF01471">
    <property type="entry name" value="PG_binding_1"/>
    <property type="match status" value="1"/>
</dbReference>
<dbReference type="PROSITE" id="PS51782">
    <property type="entry name" value="LYSM"/>
    <property type="match status" value="1"/>
</dbReference>
<dbReference type="InterPro" id="IPR002053">
    <property type="entry name" value="Glyco_hydro_25"/>
</dbReference>
<dbReference type="Gene3D" id="1.10.101.10">
    <property type="entry name" value="PGBD-like superfamily/PGBD"/>
    <property type="match status" value="1"/>
</dbReference>
<dbReference type="InterPro" id="IPR018392">
    <property type="entry name" value="LysM"/>
</dbReference>
<protein>
    <submittedName>
        <fullName evidence="6">GH25 family lysozyme</fullName>
    </submittedName>
</protein>
<dbReference type="SMART" id="SM00641">
    <property type="entry name" value="Glyco_25"/>
    <property type="match status" value="1"/>
</dbReference>
<gene>
    <name evidence="6" type="ORF">ACFSUE_15940</name>
</gene>
<evidence type="ECO:0000256" key="3">
    <source>
        <dbReference type="ARBA" id="ARBA00023295"/>
    </source>
</evidence>
<organism evidence="6 7">
    <name type="scientific">Sporolactobacillus shoreicorticis</name>
    <dbReference type="NCBI Taxonomy" id="1923877"/>
    <lineage>
        <taxon>Bacteria</taxon>
        <taxon>Bacillati</taxon>
        <taxon>Bacillota</taxon>
        <taxon>Bacilli</taxon>
        <taxon>Bacillales</taxon>
        <taxon>Sporolactobacillaceae</taxon>
        <taxon>Sporolactobacillus</taxon>
    </lineage>
</organism>
<name>A0ABW5S690_9BACL</name>
<dbReference type="RefSeq" id="WP_290446627.1">
    <property type="nucleotide sequence ID" value="NZ_JAMXWM010000042.1"/>
</dbReference>